<dbReference type="EMBL" id="LLXI01004514">
    <property type="protein sequence ID" value="PKY60704.1"/>
    <property type="molecule type" value="Genomic_DNA"/>
</dbReference>
<dbReference type="SMART" id="SM00225">
    <property type="entry name" value="BTB"/>
    <property type="match status" value="1"/>
</dbReference>
<dbReference type="VEuPathDB" id="FungiDB:RhiirA1_543327"/>
<dbReference type="VEuPathDB" id="FungiDB:RhiirFUN_024317"/>
<accession>A0A2I1HP97</accession>
<dbReference type="PANTHER" id="PTHR46306:SF1">
    <property type="entry name" value="BTB_POZ DOMAIN-CONTAINING PROTEIN 9"/>
    <property type="match status" value="1"/>
</dbReference>
<dbReference type="InterPro" id="IPR006571">
    <property type="entry name" value="TLDc_dom"/>
</dbReference>
<keyword evidence="4" id="KW-1185">Reference proteome</keyword>
<evidence type="ECO:0000259" key="2">
    <source>
        <dbReference type="PROSITE" id="PS51886"/>
    </source>
</evidence>
<dbReference type="PROSITE" id="PS50097">
    <property type="entry name" value="BTB"/>
    <property type="match status" value="1"/>
</dbReference>
<dbReference type="SUPFAM" id="SSF54695">
    <property type="entry name" value="POZ domain"/>
    <property type="match status" value="1"/>
</dbReference>
<comment type="caution">
    <text evidence="3">The sequence shown here is derived from an EMBL/GenBank/DDBJ whole genome shotgun (WGS) entry which is preliminary data.</text>
</comment>
<dbReference type="CDD" id="cd18186">
    <property type="entry name" value="BTB_POZ_ZBTB_KLHL-like"/>
    <property type="match status" value="1"/>
</dbReference>
<dbReference type="GO" id="GO:0005737">
    <property type="term" value="C:cytoplasm"/>
    <property type="evidence" value="ECO:0007669"/>
    <property type="project" value="TreeGrafter"/>
</dbReference>
<dbReference type="Pfam" id="PF00651">
    <property type="entry name" value="BTB"/>
    <property type="match status" value="1"/>
</dbReference>
<feature type="domain" description="TLDc" evidence="2">
    <location>
        <begin position="301"/>
        <end position="456"/>
    </location>
</feature>
<protein>
    <submittedName>
        <fullName evidence="3">BTB-domain-containing protein</fullName>
    </submittedName>
</protein>
<dbReference type="VEuPathDB" id="FungiDB:FUN_009095"/>
<evidence type="ECO:0000313" key="4">
    <source>
        <dbReference type="Proteomes" id="UP000234323"/>
    </source>
</evidence>
<dbReference type="Gene3D" id="1.25.40.420">
    <property type="match status" value="1"/>
</dbReference>
<sequence length="588" mass="68126">MVTQFFSKLSQNYIELLKDDEYYDITIEVGEDPNVKIFRAHMNILCYRSPYLRRILKSNKKNNDNDLVHIKLSNTSPETFQIILEYIYGGILSLDEKDTSDLKVLATADKLNLQELVDYLQGYLIENKSEWLEQHFEFAQQISSNSNNLLKLQEFCTNLMVRSPEKVLKSLNFTSLSEKSLTSLIKRDDLQMKEIEVWEYVLKWGLAKNPTLIPDPKTWSDDDFKAMKSTLQSSLPLVRLFCLSSKEFSQKVRPYQKLLNQQLYEDLLNFYLDPDSVSSHNIQLPRKIKINENIEEVICSLIVNSGIVSTISRWIDKIVINNNNFNESYLPYKFELLLRGSRDGFTPKKFHELCDNKPNTVTFIKIKGTEEIIGGYNPSIWESYANWAWGKAEDSFIFSFKNKNNFKDAILSKIKNSEYALCLGSTAGPHFGSDIIIYASDVSEDDYNSTEYFKVDYEKKIRDSEGQTLSECFCVDIGENYLSDNEIKVKFSNFKVSHLKEKLFREPEIKNLIQDEDEMDIYRVDSKKVNDETNNLKGFTKDDIKNKLNGELLTPMLKLTSCFNTEEMDQEGINIFIVLTPTGKVSPN</sequence>
<reference evidence="3 4" key="1">
    <citation type="submission" date="2015-10" db="EMBL/GenBank/DDBJ databases">
        <title>Genome analyses suggest a sexual origin of heterokaryosis in a supposedly ancient asexual fungus.</title>
        <authorList>
            <person name="Ropars J."/>
            <person name="Sedzielewska K."/>
            <person name="Noel J."/>
            <person name="Charron P."/>
            <person name="Farinelli L."/>
            <person name="Marton T."/>
            <person name="Kruger M."/>
            <person name="Pelin A."/>
            <person name="Brachmann A."/>
            <person name="Corradi N."/>
        </authorList>
    </citation>
    <scope>NUCLEOTIDE SEQUENCE [LARGE SCALE GENOMIC DNA]</scope>
    <source>
        <strain evidence="3 4">A4</strain>
    </source>
</reference>
<gene>
    <name evidence="3" type="ORF">RhiirA4_484701</name>
</gene>
<dbReference type="VEuPathDB" id="FungiDB:RhiirA1_465047"/>
<feature type="domain" description="BTB" evidence="1">
    <location>
        <begin position="23"/>
        <end position="96"/>
    </location>
</feature>
<dbReference type="InterPro" id="IPR011333">
    <property type="entry name" value="SKP1/BTB/POZ_sf"/>
</dbReference>
<name>A0A2I1HP97_9GLOM</name>
<evidence type="ECO:0000259" key="1">
    <source>
        <dbReference type="PROSITE" id="PS50097"/>
    </source>
</evidence>
<organism evidence="3 4">
    <name type="scientific">Rhizophagus irregularis</name>
    <dbReference type="NCBI Taxonomy" id="588596"/>
    <lineage>
        <taxon>Eukaryota</taxon>
        <taxon>Fungi</taxon>
        <taxon>Fungi incertae sedis</taxon>
        <taxon>Mucoromycota</taxon>
        <taxon>Glomeromycotina</taxon>
        <taxon>Glomeromycetes</taxon>
        <taxon>Glomerales</taxon>
        <taxon>Glomeraceae</taxon>
        <taxon>Rhizophagus</taxon>
    </lineage>
</organism>
<proteinExistence type="predicted"/>
<dbReference type="Gene3D" id="3.30.710.10">
    <property type="entry name" value="Potassium Channel Kv1.1, Chain A"/>
    <property type="match status" value="1"/>
</dbReference>
<evidence type="ECO:0000313" key="3">
    <source>
        <dbReference type="EMBL" id="PKY60704.1"/>
    </source>
</evidence>
<dbReference type="PROSITE" id="PS51886">
    <property type="entry name" value="TLDC"/>
    <property type="match status" value="1"/>
</dbReference>
<dbReference type="InterPro" id="IPR052407">
    <property type="entry name" value="BTB_POZ_domain_cont_9"/>
</dbReference>
<dbReference type="Pfam" id="PF07534">
    <property type="entry name" value="TLD"/>
    <property type="match status" value="1"/>
</dbReference>
<dbReference type="PANTHER" id="PTHR46306">
    <property type="entry name" value="BTB/POZ DOMAIN-CONTAINING PROTEIN 9"/>
    <property type="match status" value="1"/>
</dbReference>
<dbReference type="InterPro" id="IPR011705">
    <property type="entry name" value="BACK"/>
</dbReference>
<dbReference type="AlphaFoldDB" id="A0A2I1HP97"/>
<dbReference type="Proteomes" id="UP000234323">
    <property type="component" value="Unassembled WGS sequence"/>
</dbReference>
<dbReference type="Pfam" id="PF07707">
    <property type="entry name" value="BACK"/>
    <property type="match status" value="1"/>
</dbReference>
<feature type="non-terminal residue" evidence="3">
    <location>
        <position position="588"/>
    </location>
</feature>
<dbReference type="InterPro" id="IPR000210">
    <property type="entry name" value="BTB/POZ_dom"/>
</dbReference>